<proteinExistence type="predicted"/>
<evidence type="ECO:0000313" key="1">
    <source>
        <dbReference type="EMBL" id="GIZ02866.1"/>
    </source>
</evidence>
<keyword evidence="2" id="KW-1185">Reference proteome</keyword>
<name>A0AAV4Y5Z4_CAEEX</name>
<protein>
    <submittedName>
        <fullName evidence="1">Uncharacterized protein</fullName>
    </submittedName>
</protein>
<dbReference type="EMBL" id="BPLR01018870">
    <property type="protein sequence ID" value="GIZ02866.1"/>
    <property type="molecule type" value="Genomic_DNA"/>
</dbReference>
<evidence type="ECO:0000313" key="2">
    <source>
        <dbReference type="Proteomes" id="UP001054945"/>
    </source>
</evidence>
<reference evidence="1 2" key="1">
    <citation type="submission" date="2021-06" db="EMBL/GenBank/DDBJ databases">
        <title>Caerostris extrusa draft genome.</title>
        <authorList>
            <person name="Kono N."/>
            <person name="Arakawa K."/>
        </authorList>
    </citation>
    <scope>NUCLEOTIDE SEQUENCE [LARGE SCALE GENOMIC DNA]</scope>
</reference>
<dbReference type="AlphaFoldDB" id="A0AAV4Y5Z4"/>
<comment type="caution">
    <text evidence="1">The sequence shown here is derived from an EMBL/GenBank/DDBJ whole genome shotgun (WGS) entry which is preliminary data.</text>
</comment>
<dbReference type="Proteomes" id="UP001054945">
    <property type="component" value="Unassembled WGS sequence"/>
</dbReference>
<organism evidence="1 2">
    <name type="scientific">Caerostris extrusa</name>
    <name type="common">Bark spider</name>
    <name type="synonym">Caerostris bankana</name>
    <dbReference type="NCBI Taxonomy" id="172846"/>
    <lineage>
        <taxon>Eukaryota</taxon>
        <taxon>Metazoa</taxon>
        <taxon>Ecdysozoa</taxon>
        <taxon>Arthropoda</taxon>
        <taxon>Chelicerata</taxon>
        <taxon>Arachnida</taxon>
        <taxon>Araneae</taxon>
        <taxon>Araneomorphae</taxon>
        <taxon>Entelegynae</taxon>
        <taxon>Araneoidea</taxon>
        <taxon>Araneidae</taxon>
        <taxon>Caerostris</taxon>
    </lineage>
</organism>
<gene>
    <name evidence="1" type="ORF">CEXT_329311</name>
</gene>
<accession>A0AAV4Y5Z4</accession>
<sequence>MKINKYLRFIFERRNPVTAFNVNGTSCKLTSVTTPTFGSFCQCNPSVKEIFCKTVFPESLSWRKTKKSGETGRYPLGCLEPGAFGP</sequence>